<dbReference type="EMBL" id="JALJOU010000025">
    <property type="protein sequence ID" value="KAK9836280.1"/>
    <property type="molecule type" value="Genomic_DNA"/>
</dbReference>
<dbReference type="GO" id="GO:0005576">
    <property type="term" value="C:extracellular region"/>
    <property type="evidence" value="ECO:0007669"/>
    <property type="project" value="UniProtKB-SubCell"/>
</dbReference>
<evidence type="ECO:0000313" key="12">
    <source>
        <dbReference type="EMBL" id="KAK9836280.1"/>
    </source>
</evidence>
<evidence type="ECO:0000256" key="10">
    <source>
        <dbReference type="SAM" id="SignalP"/>
    </source>
</evidence>
<dbReference type="InterPro" id="IPR018087">
    <property type="entry name" value="Glyco_hydro_5_CS"/>
</dbReference>
<feature type="signal peptide" evidence="10">
    <location>
        <begin position="1"/>
        <end position="26"/>
    </location>
</feature>
<dbReference type="InterPro" id="IPR017853">
    <property type="entry name" value="GH"/>
</dbReference>
<keyword evidence="5" id="KW-0964">Secreted</keyword>
<dbReference type="PANTHER" id="PTHR31451:SF39">
    <property type="entry name" value="MANNAN ENDO-1,4-BETA-MANNOSIDASE 1"/>
    <property type="match status" value="1"/>
</dbReference>
<dbReference type="GO" id="GO:0016985">
    <property type="term" value="F:mannan endo-1,4-beta-mannosidase activity"/>
    <property type="evidence" value="ECO:0007669"/>
    <property type="project" value="UniProtKB-EC"/>
</dbReference>
<evidence type="ECO:0000256" key="9">
    <source>
        <dbReference type="SAM" id="MobiDB-lite"/>
    </source>
</evidence>
<evidence type="ECO:0000259" key="11">
    <source>
        <dbReference type="Pfam" id="PF26410"/>
    </source>
</evidence>
<evidence type="ECO:0000256" key="8">
    <source>
        <dbReference type="ARBA" id="ARBA00023295"/>
    </source>
</evidence>
<comment type="catalytic activity">
    <reaction evidence="1">
        <text>Random hydrolysis of (1-&gt;4)-beta-D-mannosidic linkages in mannans, galactomannans and glucomannans.</text>
        <dbReference type="EC" id="3.2.1.78"/>
    </reaction>
</comment>
<evidence type="ECO:0000256" key="6">
    <source>
        <dbReference type="ARBA" id="ARBA00022729"/>
    </source>
</evidence>
<dbReference type="Pfam" id="PF26410">
    <property type="entry name" value="GH5_mannosidase"/>
    <property type="match status" value="1"/>
</dbReference>
<dbReference type="InterPro" id="IPR001547">
    <property type="entry name" value="Glyco_hydro_5"/>
</dbReference>
<comment type="similarity">
    <text evidence="3">Belongs to the glycosyl hydrolase 5 (cellulase A) family.</text>
</comment>
<proteinExistence type="inferred from homology"/>
<evidence type="ECO:0000256" key="2">
    <source>
        <dbReference type="ARBA" id="ARBA00004613"/>
    </source>
</evidence>
<dbReference type="Proteomes" id="UP001445335">
    <property type="component" value="Unassembled WGS sequence"/>
</dbReference>
<dbReference type="PROSITE" id="PS00659">
    <property type="entry name" value="GLYCOSYL_HYDROL_F5"/>
    <property type="match status" value="1"/>
</dbReference>
<comment type="subcellular location">
    <subcellularLocation>
        <location evidence="2">Secreted</location>
    </subcellularLocation>
</comment>
<dbReference type="AlphaFoldDB" id="A0AAW1RQ54"/>
<dbReference type="SUPFAM" id="SSF51445">
    <property type="entry name" value="(Trans)glycosidases"/>
    <property type="match status" value="1"/>
</dbReference>
<feature type="chain" id="PRO_5043452591" description="mannan endo-1,4-beta-mannosidase" evidence="10">
    <location>
        <begin position="27"/>
        <end position="533"/>
    </location>
</feature>
<dbReference type="GO" id="GO:0000272">
    <property type="term" value="P:polysaccharide catabolic process"/>
    <property type="evidence" value="ECO:0007669"/>
    <property type="project" value="InterPro"/>
</dbReference>
<evidence type="ECO:0000313" key="13">
    <source>
        <dbReference type="Proteomes" id="UP001445335"/>
    </source>
</evidence>
<feature type="domain" description="Glycoside hydrolase family 5" evidence="11">
    <location>
        <begin position="27"/>
        <end position="380"/>
    </location>
</feature>
<feature type="compositionally biased region" description="Low complexity" evidence="9">
    <location>
        <begin position="422"/>
        <end position="443"/>
    </location>
</feature>
<reference evidence="12 13" key="1">
    <citation type="journal article" date="2024" name="Nat. Commun.">
        <title>Phylogenomics reveals the evolutionary origins of lichenization in chlorophyte algae.</title>
        <authorList>
            <person name="Puginier C."/>
            <person name="Libourel C."/>
            <person name="Otte J."/>
            <person name="Skaloud P."/>
            <person name="Haon M."/>
            <person name="Grisel S."/>
            <person name="Petersen M."/>
            <person name="Berrin J.G."/>
            <person name="Delaux P.M."/>
            <person name="Dal Grande F."/>
            <person name="Keller J."/>
        </authorList>
    </citation>
    <scope>NUCLEOTIDE SEQUENCE [LARGE SCALE GENOMIC DNA]</scope>
    <source>
        <strain evidence="12 13">SAG 245.80</strain>
    </source>
</reference>
<evidence type="ECO:0000256" key="7">
    <source>
        <dbReference type="ARBA" id="ARBA00022801"/>
    </source>
</evidence>
<keyword evidence="6 10" id="KW-0732">Signal</keyword>
<keyword evidence="7" id="KW-0378">Hydrolase</keyword>
<evidence type="ECO:0000256" key="5">
    <source>
        <dbReference type="ARBA" id="ARBA00022525"/>
    </source>
</evidence>
<sequence length="533" mass="57938">MAARPRSPSAVCLAALVALLAGICQGDFIRVQNGVFVQDDCREWLFSGYNTWQPIEMALDMCCGGRDGLNGQFAEAARNNLNVVRFFGFPALRGFNLQTRPGQYTEQAFVGIDRVIAAASDHGLKVLIALTNNWNYNDLQTDWKCSYTNWSSSATQCDDFFSDRGAIQMYKDHVRTFLGRINTVNGRTYSQDQTILGWNLINEPRSAKPNGAAEVQAWVAELAPYVKALAPQQLITIGEDGFYQASNCEAAYINPVNNGGGGSWPMQTGQDFLPNHAVDGIDFAGMHLWPDNWQRTDMHWSQNWIWSHLVWAERRLGKPLVLEEYGKDVGYYNGDQTSPYQTFTDQWQHYRQTYDVAAMSLQQGRGLKGIMFWHWAGVDDNAPNGEGSTIFSYSGVWRDIIVPHSGMVAGYNANASRPLDAPADPAALAQPAAPVPAAAPSDAPVRDGAARNVVPGAVAGAGRRTGPNLQWATSGTATQAPAVAPIDPVTPTISVTPPAVAQPVIADAPAPSRIGAALAFVTVLPAALRLIHM</sequence>
<keyword evidence="13" id="KW-1185">Reference proteome</keyword>
<evidence type="ECO:0000256" key="4">
    <source>
        <dbReference type="ARBA" id="ARBA00012706"/>
    </source>
</evidence>
<gene>
    <name evidence="12" type="ORF">WJX81_001819</name>
</gene>
<dbReference type="Gene3D" id="3.20.20.80">
    <property type="entry name" value="Glycosidases"/>
    <property type="match status" value="1"/>
</dbReference>
<dbReference type="PANTHER" id="PTHR31451">
    <property type="match status" value="1"/>
</dbReference>
<evidence type="ECO:0000256" key="1">
    <source>
        <dbReference type="ARBA" id="ARBA00001678"/>
    </source>
</evidence>
<keyword evidence="8" id="KW-0326">Glycosidase</keyword>
<name>A0AAW1RQ54_9CHLO</name>
<dbReference type="EC" id="3.2.1.78" evidence="4"/>
<evidence type="ECO:0000256" key="3">
    <source>
        <dbReference type="ARBA" id="ARBA00005641"/>
    </source>
</evidence>
<organism evidence="12 13">
    <name type="scientific">Elliptochloris bilobata</name>
    <dbReference type="NCBI Taxonomy" id="381761"/>
    <lineage>
        <taxon>Eukaryota</taxon>
        <taxon>Viridiplantae</taxon>
        <taxon>Chlorophyta</taxon>
        <taxon>core chlorophytes</taxon>
        <taxon>Trebouxiophyceae</taxon>
        <taxon>Trebouxiophyceae incertae sedis</taxon>
        <taxon>Elliptochloris clade</taxon>
        <taxon>Elliptochloris</taxon>
    </lineage>
</organism>
<dbReference type="InterPro" id="IPR045053">
    <property type="entry name" value="MAN-like"/>
</dbReference>
<comment type="caution">
    <text evidence="12">The sequence shown here is derived from an EMBL/GenBank/DDBJ whole genome shotgun (WGS) entry which is preliminary data.</text>
</comment>
<protein>
    <recommendedName>
        <fullName evidence="4">mannan endo-1,4-beta-mannosidase</fullName>
        <ecNumber evidence="4">3.2.1.78</ecNumber>
    </recommendedName>
</protein>
<accession>A0AAW1RQ54</accession>
<feature type="region of interest" description="Disordered" evidence="9">
    <location>
        <begin position="422"/>
        <end position="445"/>
    </location>
</feature>